<dbReference type="Proteomes" id="UP000574390">
    <property type="component" value="Unassembled WGS sequence"/>
</dbReference>
<organism evidence="1 2">
    <name type="scientific">Perkinsus olseni</name>
    <name type="common">Perkinsus atlanticus</name>
    <dbReference type="NCBI Taxonomy" id="32597"/>
    <lineage>
        <taxon>Eukaryota</taxon>
        <taxon>Sar</taxon>
        <taxon>Alveolata</taxon>
        <taxon>Perkinsozoa</taxon>
        <taxon>Perkinsea</taxon>
        <taxon>Perkinsida</taxon>
        <taxon>Perkinsidae</taxon>
        <taxon>Perkinsus</taxon>
    </lineage>
</organism>
<dbReference type="AlphaFoldDB" id="A0A7J6TIX7"/>
<sequence length="236" mass="25514">GDVNGSLVEALEAVSPTIYKEVVLDAQLTAASAEKESWLRAAVLTDSIRLGRGMWVLLPGSQLVRSSDSERGNLRLTETEGMMRLVASSDIEIGDPLSFERRGSATLAAVQGLPLPAQAPLGAEIQVAPWNQTEGMSHRCRKLLTSTFLSSGKSPIPKGLLKCVRKALRDEASSKAALEIATYQLLSEACRRALGRVMFLEASLKPVVQDSSSLVRCISESESRMEIAEEQFDKLA</sequence>
<accession>A0A7J6TIX7</accession>
<name>A0A7J6TIX7_PEROL</name>
<proteinExistence type="predicted"/>
<reference evidence="1 2" key="1">
    <citation type="submission" date="2020-04" db="EMBL/GenBank/DDBJ databases">
        <title>Perkinsus olseni comparative genomics.</title>
        <authorList>
            <person name="Bogema D.R."/>
        </authorList>
    </citation>
    <scope>NUCLEOTIDE SEQUENCE [LARGE SCALE GENOMIC DNA]</scope>
    <source>
        <strain evidence="1">ATCC PRA-205</strain>
    </source>
</reference>
<feature type="non-terminal residue" evidence="1">
    <location>
        <position position="236"/>
    </location>
</feature>
<evidence type="ECO:0000313" key="1">
    <source>
        <dbReference type="EMBL" id="KAF4744632.1"/>
    </source>
</evidence>
<gene>
    <name evidence="1" type="ORF">FOZ62_012570</name>
</gene>
<evidence type="ECO:0000313" key="2">
    <source>
        <dbReference type="Proteomes" id="UP000574390"/>
    </source>
</evidence>
<protein>
    <submittedName>
        <fullName evidence="1">Uncharacterized protein</fullName>
    </submittedName>
</protein>
<dbReference type="EMBL" id="JABANM010007211">
    <property type="protein sequence ID" value="KAF4744632.1"/>
    <property type="molecule type" value="Genomic_DNA"/>
</dbReference>
<feature type="non-terminal residue" evidence="1">
    <location>
        <position position="1"/>
    </location>
</feature>
<comment type="caution">
    <text evidence="1">The sequence shown here is derived from an EMBL/GenBank/DDBJ whole genome shotgun (WGS) entry which is preliminary data.</text>
</comment>